<evidence type="ECO:0000256" key="5">
    <source>
        <dbReference type="SAM" id="MobiDB-lite"/>
    </source>
</evidence>
<dbReference type="InterPro" id="IPR001082">
    <property type="entry name" value="Pilin"/>
</dbReference>
<dbReference type="Pfam" id="PF07963">
    <property type="entry name" value="N_methyl"/>
    <property type="match status" value="1"/>
</dbReference>
<keyword evidence="6" id="KW-1133">Transmembrane helix</keyword>
<comment type="similarity">
    <text evidence="1 4">Belongs to the N-Me-Phe pilin family.</text>
</comment>
<dbReference type="PROSITE" id="PS00409">
    <property type="entry name" value="PROKAR_NTER_METHYL"/>
    <property type="match status" value="1"/>
</dbReference>
<keyword evidence="6" id="KW-0812">Transmembrane</keyword>
<evidence type="ECO:0000313" key="8">
    <source>
        <dbReference type="Proteomes" id="UP000620266"/>
    </source>
</evidence>
<dbReference type="Proteomes" id="UP000620266">
    <property type="component" value="Unassembled WGS sequence"/>
</dbReference>
<dbReference type="EMBL" id="BMCG01000001">
    <property type="protein sequence ID" value="GGB97382.1"/>
    <property type="molecule type" value="Genomic_DNA"/>
</dbReference>
<name>A0A8J2XYF5_9BURK</name>
<dbReference type="InterPro" id="IPR045584">
    <property type="entry name" value="Pilin-like"/>
</dbReference>
<dbReference type="PRINTS" id="PR00813">
    <property type="entry name" value="BCTERIALGSPG"/>
</dbReference>
<dbReference type="PANTHER" id="PTHR30093:SF34">
    <property type="entry name" value="PREPILIN PEPTIDASE-DEPENDENT PROTEIN D"/>
    <property type="match status" value="1"/>
</dbReference>
<gene>
    <name evidence="7" type="primary">pilA</name>
    <name evidence="7" type="ORF">GCM10007205_03350</name>
</gene>
<dbReference type="GO" id="GO:0015628">
    <property type="term" value="P:protein secretion by the type II secretion system"/>
    <property type="evidence" value="ECO:0007669"/>
    <property type="project" value="InterPro"/>
</dbReference>
<dbReference type="AlphaFoldDB" id="A0A8J2XYF5"/>
<feature type="compositionally biased region" description="Gly residues" evidence="5">
    <location>
        <begin position="96"/>
        <end position="109"/>
    </location>
</feature>
<protein>
    <submittedName>
        <fullName evidence="7">Fimbrial protein</fullName>
    </submittedName>
</protein>
<dbReference type="GO" id="GO:0043107">
    <property type="term" value="P:type IV pilus-dependent motility"/>
    <property type="evidence" value="ECO:0007669"/>
    <property type="project" value="TreeGrafter"/>
</dbReference>
<evidence type="ECO:0000256" key="1">
    <source>
        <dbReference type="ARBA" id="ARBA00005233"/>
    </source>
</evidence>
<accession>A0A8J2XYF5</accession>
<keyword evidence="3" id="KW-0488">Methylation</keyword>
<dbReference type="InterPro" id="IPR000983">
    <property type="entry name" value="Bac_GSPG_pilin"/>
</dbReference>
<dbReference type="NCBIfam" id="TIGR02532">
    <property type="entry name" value="IV_pilin_GFxxxE"/>
    <property type="match status" value="1"/>
</dbReference>
<proteinExistence type="inferred from homology"/>
<dbReference type="SUPFAM" id="SSF54523">
    <property type="entry name" value="Pili subunits"/>
    <property type="match status" value="1"/>
</dbReference>
<reference evidence="7" key="1">
    <citation type="journal article" date="2014" name="Int. J. Syst. Evol. Microbiol.">
        <title>Complete genome sequence of Corynebacterium casei LMG S-19264T (=DSM 44701T), isolated from a smear-ripened cheese.</title>
        <authorList>
            <consortium name="US DOE Joint Genome Institute (JGI-PGF)"/>
            <person name="Walter F."/>
            <person name="Albersmeier A."/>
            <person name="Kalinowski J."/>
            <person name="Ruckert C."/>
        </authorList>
    </citation>
    <scope>NUCLEOTIDE SEQUENCE</scope>
    <source>
        <strain evidence="7">CCM 7086</strain>
    </source>
</reference>
<dbReference type="RefSeq" id="WP_308633512.1">
    <property type="nucleotide sequence ID" value="NZ_BMCG01000001.1"/>
</dbReference>
<reference evidence="7" key="2">
    <citation type="submission" date="2020-09" db="EMBL/GenBank/DDBJ databases">
        <authorList>
            <person name="Sun Q."/>
            <person name="Sedlacek I."/>
        </authorList>
    </citation>
    <scope>NUCLEOTIDE SEQUENCE</scope>
    <source>
        <strain evidence="7">CCM 7086</strain>
    </source>
</reference>
<dbReference type="Pfam" id="PF00114">
    <property type="entry name" value="Pilin"/>
    <property type="match status" value="1"/>
</dbReference>
<evidence type="ECO:0000256" key="3">
    <source>
        <dbReference type="ARBA" id="ARBA00022481"/>
    </source>
</evidence>
<sequence length="173" mass="17623">MQSMKMMKKAQQGFTLIELMIVVAIIGILAAVAIPQYQNYVARSQVARVMSETSTVRTAVETCILDGRTTLGTGSGECNIGWTHSNLIAGDDGGDGGDGGSGDAGGTGQSGLVVNMPTGADQPGSIVATFGNNAATVLATRTLTWTRTAAGSWSCGTNVDVKYAPAGCEATAE</sequence>
<keyword evidence="8" id="KW-1185">Reference proteome</keyword>
<evidence type="ECO:0000313" key="7">
    <source>
        <dbReference type="EMBL" id="GGB97382.1"/>
    </source>
</evidence>
<dbReference type="GO" id="GO:0044096">
    <property type="term" value="C:type IV pilus"/>
    <property type="evidence" value="ECO:0007669"/>
    <property type="project" value="TreeGrafter"/>
</dbReference>
<feature type="region of interest" description="Disordered" evidence="5">
    <location>
        <begin position="91"/>
        <end position="110"/>
    </location>
</feature>
<organism evidence="7 8">
    <name type="scientific">Oxalicibacterium flavum</name>
    <dbReference type="NCBI Taxonomy" id="179467"/>
    <lineage>
        <taxon>Bacteria</taxon>
        <taxon>Pseudomonadati</taxon>
        <taxon>Pseudomonadota</taxon>
        <taxon>Betaproteobacteria</taxon>
        <taxon>Burkholderiales</taxon>
        <taxon>Oxalobacteraceae</taxon>
        <taxon>Oxalicibacterium</taxon>
    </lineage>
</organism>
<evidence type="ECO:0000256" key="2">
    <source>
        <dbReference type="ARBA" id="ARBA00011156"/>
    </source>
</evidence>
<feature type="transmembrane region" description="Helical" evidence="6">
    <location>
        <begin position="12"/>
        <end position="34"/>
    </location>
</feature>
<dbReference type="InterPro" id="IPR012902">
    <property type="entry name" value="N_methyl_site"/>
</dbReference>
<dbReference type="GO" id="GO:0007155">
    <property type="term" value="P:cell adhesion"/>
    <property type="evidence" value="ECO:0007669"/>
    <property type="project" value="InterPro"/>
</dbReference>
<dbReference type="Gene3D" id="3.30.700.10">
    <property type="entry name" value="Glycoprotein, Type 4 Pilin"/>
    <property type="match status" value="1"/>
</dbReference>
<comment type="caution">
    <text evidence="7">The sequence shown here is derived from an EMBL/GenBank/DDBJ whole genome shotgun (WGS) entry which is preliminary data.</text>
</comment>
<keyword evidence="4" id="KW-0281">Fimbrium</keyword>
<keyword evidence="6" id="KW-0472">Membrane</keyword>
<dbReference type="PANTHER" id="PTHR30093">
    <property type="entry name" value="GENERAL SECRETION PATHWAY PROTEIN G"/>
    <property type="match status" value="1"/>
</dbReference>
<dbReference type="GO" id="GO:0015627">
    <property type="term" value="C:type II protein secretion system complex"/>
    <property type="evidence" value="ECO:0007669"/>
    <property type="project" value="InterPro"/>
</dbReference>
<evidence type="ECO:0000256" key="6">
    <source>
        <dbReference type="SAM" id="Phobius"/>
    </source>
</evidence>
<comment type="subunit">
    <text evidence="2">The pili are polar flexible filaments of about 5.4 nanometers diameter and 2.5 micrometers average length; they consist of only a single polypeptide chain arranged in a helical configuration of five subunits per turn in the assembled pilus.</text>
</comment>
<evidence type="ECO:0000256" key="4">
    <source>
        <dbReference type="RuleBase" id="RU000389"/>
    </source>
</evidence>